<dbReference type="PANTHER" id="PTHR42923">
    <property type="entry name" value="PROTOPORPHYRINOGEN OXIDASE"/>
    <property type="match status" value="1"/>
</dbReference>
<dbReference type="AlphaFoldDB" id="A0A2S5ZWJ1"/>
<dbReference type="GO" id="GO:0016491">
    <property type="term" value="F:oxidoreductase activity"/>
    <property type="evidence" value="ECO:0007669"/>
    <property type="project" value="InterPro"/>
</dbReference>
<evidence type="ECO:0000313" key="2">
    <source>
        <dbReference type="EMBL" id="PPJ21830.1"/>
    </source>
</evidence>
<dbReference type="PANTHER" id="PTHR42923:SF46">
    <property type="entry name" value="AMINE OXIDASE"/>
    <property type="match status" value="1"/>
</dbReference>
<evidence type="ECO:0000313" key="3">
    <source>
        <dbReference type="Proteomes" id="UP000238356"/>
    </source>
</evidence>
<dbReference type="Proteomes" id="UP000238356">
    <property type="component" value="Unassembled WGS sequence"/>
</dbReference>
<dbReference type="EMBL" id="PSZD01000034">
    <property type="protein sequence ID" value="PPJ21830.1"/>
    <property type="molecule type" value="Genomic_DNA"/>
</dbReference>
<reference evidence="2 3" key="1">
    <citation type="submission" date="2018-02" db="EMBL/GenBank/DDBJ databases">
        <title>8 Nocardia nova and 1 Nocardia cyriacigeorgica strain used for evolution to TMP-SMX.</title>
        <authorList>
            <person name="Mehta H."/>
            <person name="Weng J."/>
            <person name="Shamoo Y."/>
        </authorList>
    </citation>
    <scope>NUCLEOTIDE SEQUENCE [LARGE SCALE GENOMIC DNA]</scope>
    <source>
        <strain evidence="2 3">BAA2227</strain>
    </source>
</reference>
<dbReference type="RefSeq" id="WP_104364687.1">
    <property type="nucleotide sequence ID" value="NZ_PSZD01000034.1"/>
</dbReference>
<dbReference type="Pfam" id="PF01593">
    <property type="entry name" value="Amino_oxidase"/>
    <property type="match status" value="1"/>
</dbReference>
<dbReference type="InterPro" id="IPR002937">
    <property type="entry name" value="Amino_oxidase"/>
</dbReference>
<sequence>MTGRDNAGGFGRRQLLRGAAVAGAALAASGTWATAAARENPGRRQVGPGRTVAVFGGGVSGLTAAHELAERGYAVTVYEPTALGGKARSMSVPGTGAGGRADLPGEHGFRFFPGCYQHVPDTMARIPFPGNANGVAGNLIRVESTVAGFPDLPPVTVPTEIAGLRELNPERIRNSLVAGFGFVPQLPPQELAFFGDRMMMWFTSSPERRFGEWEYRSWVDAVAANGKSQAYRDYLARALTRITVAAKSETSSARTIGTIGEALVFAGAGIAPQYRGGVDRILNGPTNEAWIDPWVAHLSGQGVRFVTGAGLTSLRLSGDRISGANVGGRAVQADWYVCAMPADRAAAILDDDILAADPALAGMRELVLDWMVGVQFYLRRPTGVPEGHIAALGSPWAITALRQAPMWRGDFAARYGDGTVVECLSADVSDWDTPGILFGKPAKQCSKDEVVQEVWAQLKRWLNTGTGWLRDDDLHSWFVDPGVHFEEGGNRNDTPLLVNTVGSWDHRPEAHSAIGNVFFCGDHVRTGIDLATMEGACEAGRKAANAVLDAAGDAAPRAAVFPMYAPPELEPFKRIDADRYRAGLPHLLDM</sequence>
<gene>
    <name evidence="2" type="ORF">C5F51_32825</name>
</gene>
<dbReference type="InterPro" id="IPR006311">
    <property type="entry name" value="TAT_signal"/>
</dbReference>
<dbReference type="Gene3D" id="3.50.50.60">
    <property type="entry name" value="FAD/NAD(P)-binding domain"/>
    <property type="match status" value="2"/>
</dbReference>
<dbReference type="SUPFAM" id="SSF51905">
    <property type="entry name" value="FAD/NAD(P)-binding domain"/>
    <property type="match status" value="1"/>
</dbReference>
<protein>
    <submittedName>
        <fullName evidence="2">FAD-dependent oxidoreductase</fullName>
    </submittedName>
</protein>
<evidence type="ECO:0000259" key="1">
    <source>
        <dbReference type="Pfam" id="PF01593"/>
    </source>
</evidence>
<organism evidence="2 3">
    <name type="scientific">Nocardia nova</name>
    <dbReference type="NCBI Taxonomy" id="37330"/>
    <lineage>
        <taxon>Bacteria</taxon>
        <taxon>Bacillati</taxon>
        <taxon>Actinomycetota</taxon>
        <taxon>Actinomycetes</taxon>
        <taxon>Mycobacteriales</taxon>
        <taxon>Nocardiaceae</taxon>
        <taxon>Nocardia</taxon>
    </lineage>
</organism>
<dbReference type="InterPro" id="IPR036188">
    <property type="entry name" value="FAD/NAD-bd_sf"/>
</dbReference>
<feature type="domain" description="Amine oxidase" evidence="1">
    <location>
        <begin position="59"/>
        <end position="548"/>
    </location>
</feature>
<accession>A0A2S5ZWJ1</accession>
<proteinExistence type="predicted"/>
<comment type="caution">
    <text evidence="2">The sequence shown here is derived from an EMBL/GenBank/DDBJ whole genome shotgun (WGS) entry which is preliminary data.</text>
</comment>
<name>A0A2S5ZWJ1_9NOCA</name>
<keyword evidence="3" id="KW-1185">Reference proteome</keyword>
<dbReference type="PROSITE" id="PS51318">
    <property type="entry name" value="TAT"/>
    <property type="match status" value="1"/>
</dbReference>
<dbReference type="InterPro" id="IPR050464">
    <property type="entry name" value="Zeta_carotene_desat/Oxidored"/>
</dbReference>